<reference evidence="2 3" key="3">
    <citation type="journal article" date="2013" name="Rice">
        <title>Improvement of the Oryza sativa Nipponbare reference genome using next generation sequence and optical map data.</title>
        <authorList>
            <person name="Kawahara Y."/>
            <person name="de la Bastide M."/>
            <person name="Hamilton J.P."/>
            <person name="Kanamori H."/>
            <person name="McCombie W.R."/>
            <person name="Ouyang S."/>
            <person name="Schwartz D.C."/>
            <person name="Tanaka T."/>
            <person name="Wu J."/>
            <person name="Zhou S."/>
            <person name="Childs K.L."/>
            <person name="Davidson R.M."/>
            <person name="Lin H."/>
            <person name="Quesada-Ocampo L."/>
            <person name="Vaillancourt B."/>
            <person name="Sakai H."/>
            <person name="Lee S.S."/>
            <person name="Kim J."/>
            <person name="Numa H."/>
            <person name="Itoh T."/>
            <person name="Buell C.R."/>
            <person name="Matsumoto T."/>
        </authorList>
    </citation>
    <scope>NUCLEOTIDE SEQUENCE [LARGE SCALE GENOMIC DNA]</scope>
    <source>
        <strain evidence="3">cv. Nipponbare</strain>
    </source>
</reference>
<dbReference type="STRING" id="39947.A0A0P0W6M6"/>
<keyword evidence="3" id="KW-1185">Reference proteome</keyword>
<feature type="region of interest" description="Disordered" evidence="1">
    <location>
        <begin position="65"/>
        <end position="110"/>
    </location>
</feature>
<reference evidence="3" key="1">
    <citation type="journal article" date="2005" name="Nature">
        <title>The map-based sequence of the rice genome.</title>
        <authorList>
            <consortium name="International rice genome sequencing project (IRGSP)"/>
            <person name="Matsumoto T."/>
            <person name="Wu J."/>
            <person name="Kanamori H."/>
            <person name="Katayose Y."/>
            <person name="Fujisawa M."/>
            <person name="Namiki N."/>
            <person name="Mizuno H."/>
            <person name="Yamamoto K."/>
            <person name="Antonio B.A."/>
            <person name="Baba T."/>
            <person name="Sakata K."/>
            <person name="Nagamura Y."/>
            <person name="Aoki H."/>
            <person name="Arikawa K."/>
            <person name="Arita K."/>
            <person name="Bito T."/>
            <person name="Chiden Y."/>
            <person name="Fujitsuka N."/>
            <person name="Fukunaka R."/>
            <person name="Hamada M."/>
            <person name="Harada C."/>
            <person name="Hayashi A."/>
            <person name="Hijishita S."/>
            <person name="Honda M."/>
            <person name="Hosokawa S."/>
            <person name="Ichikawa Y."/>
            <person name="Idonuma A."/>
            <person name="Iijima M."/>
            <person name="Ikeda M."/>
            <person name="Ikeno M."/>
            <person name="Ito K."/>
            <person name="Ito S."/>
            <person name="Ito T."/>
            <person name="Ito Y."/>
            <person name="Ito Y."/>
            <person name="Iwabuchi A."/>
            <person name="Kamiya K."/>
            <person name="Karasawa W."/>
            <person name="Kurita K."/>
            <person name="Katagiri S."/>
            <person name="Kikuta A."/>
            <person name="Kobayashi H."/>
            <person name="Kobayashi N."/>
            <person name="Machita K."/>
            <person name="Maehara T."/>
            <person name="Masukawa M."/>
            <person name="Mizubayashi T."/>
            <person name="Mukai Y."/>
            <person name="Nagasaki H."/>
            <person name="Nagata Y."/>
            <person name="Naito S."/>
            <person name="Nakashima M."/>
            <person name="Nakama Y."/>
            <person name="Nakamichi Y."/>
            <person name="Nakamura M."/>
            <person name="Meguro A."/>
            <person name="Negishi M."/>
            <person name="Ohta I."/>
            <person name="Ohta T."/>
            <person name="Okamoto M."/>
            <person name="Ono N."/>
            <person name="Saji S."/>
            <person name="Sakaguchi M."/>
            <person name="Sakai K."/>
            <person name="Shibata M."/>
            <person name="Shimokawa T."/>
            <person name="Song J."/>
            <person name="Takazaki Y."/>
            <person name="Terasawa K."/>
            <person name="Tsugane M."/>
            <person name="Tsuji K."/>
            <person name="Ueda S."/>
            <person name="Waki K."/>
            <person name="Yamagata H."/>
            <person name="Yamamoto M."/>
            <person name="Yamamoto S."/>
            <person name="Yamane H."/>
            <person name="Yoshiki S."/>
            <person name="Yoshihara R."/>
            <person name="Yukawa K."/>
            <person name="Zhong H."/>
            <person name="Yano M."/>
            <person name="Yuan Q."/>
            <person name="Ouyang S."/>
            <person name="Liu J."/>
            <person name="Jones K.M."/>
            <person name="Gansberger K."/>
            <person name="Moffat K."/>
            <person name="Hill J."/>
            <person name="Bera J."/>
            <person name="Fadrosh D."/>
            <person name="Jin S."/>
            <person name="Johri S."/>
            <person name="Kim M."/>
            <person name="Overton L."/>
            <person name="Reardon M."/>
            <person name="Tsitrin T."/>
            <person name="Vuong H."/>
            <person name="Weaver B."/>
            <person name="Ciecko A."/>
            <person name="Tallon L."/>
            <person name="Jackson J."/>
            <person name="Pai G."/>
            <person name="Aken S.V."/>
            <person name="Utterback T."/>
            <person name="Reidmuller S."/>
            <person name="Feldblyum T."/>
            <person name="Hsiao J."/>
            <person name="Zismann V."/>
            <person name="Iobst S."/>
            <person name="de Vazeille A.R."/>
            <person name="Buell C.R."/>
            <person name="Ying K."/>
            <person name="Li Y."/>
            <person name="Lu T."/>
            <person name="Huang Y."/>
            <person name="Zhao Q."/>
            <person name="Feng Q."/>
            <person name="Zhang L."/>
            <person name="Zhu J."/>
            <person name="Weng Q."/>
            <person name="Mu J."/>
            <person name="Lu Y."/>
            <person name="Fan D."/>
            <person name="Liu Y."/>
            <person name="Guan J."/>
            <person name="Zhang Y."/>
            <person name="Yu S."/>
            <person name="Liu X."/>
            <person name="Zhang Y."/>
            <person name="Hong G."/>
            <person name="Han B."/>
            <person name="Choisne N."/>
            <person name="Demange N."/>
            <person name="Orjeda G."/>
            <person name="Samain S."/>
            <person name="Cattolico L."/>
            <person name="Pelletier E."/>
            <person name="Couloux A."/>
            <person name="Segurens B."/>
            <person name="Wincker P."/>
            <person name="D'Hont A."/>
            <person name="Scarpelli C."/>
            <person name="Weissenbach J."/>
            <person name="Salanoubat M."/>
            <person name="Quetier F."/>
            <person name="Yu Y."/>
            <person name="Kim H.R."/>
            <person name="Rambo T."/>
            <person name="Currie J."/>
            <person name="Collura K."/>
            <person name="Luo M."/>
            <person name="Yang T."/>
            <person name="Ammiraju J.S.S."/>
            <person name="Engler F."/>
            <person name="Soderlund C."/>
            <person name="Wing R.A."/>
            <person name="Palmer L.E."/>
            <person name="de la Bastide M."/>
            <person name="Spiegel L."/>
            <person name="Nascimento L."/>
            <person name="Zutavern T."/>
            <person name="O'Shaughnessy A."/>
            <person name="Dike S."/>
            <person name="Dedhia N."/>
            <person name="Preston R."/>
            <person name="Balija V."/>
            <person name="McCombie W.R."/>
            <person name="Chow T."/>
            <person name="Chen H."/>
            <person name="Chung M."/>
            <person name="Chen C."/>
            <person name="Shaw J."/>
            <person name="Wu H."/>
            <person name="Hsiao K."/>
            <person name="Chao Y."/>
            <person name="Chu M."/>
            <person name="Cheng C."/>
            <person name="Hour A."/>
            <person name="Lee P."/>
            <person name="Lin S."/>
            <person name="Lin Y."/>
            <person name="Liou J."/>
            <person name="Liu S."/>
            <person name="Hsing Y."/>
            <person name="Raghuvanshi S."/>
            <person name="Mohanty A."/>
            <person name="Bharti A.K."/>
            <person name="Gaur A."/>
            <person name="Gupta V."/>
            <person name="Kumar D."/>
            <person name="Ravi V."/>
            <person name="Vij S."/>
            <person name="Kapur A."/>
            <person name="Khurana P."/>
            <person name="Khurana P."/>
            <person name="Khurana J.P."/>
            <person name="Tyagi A.K."/>
            <person name="Gaikwad K."/>
            <person name="Singh A."/>
            <person name="Dalal V."/>
            <person name="Srivastava S."/>
            <person name="Dixit A."/>
            <person name="Pal A.K."/>
            <person name="Ghazi I.A."/>
            <person name="Yadav M."/>
            <person name="Pandit A."/>
            <person name="Bhargava A."/>
            <person name="Sureshbabu K."/>
            <person name="Batra K."/>
            <person name="Sharma T.R."/>
            <person name="Mohapatra T."/>
            <person name="Singh N.K."/>
            <person name="Messing J."/>
            <person name="Nelson A.B."/>
            <person name="Fuks G."/>
            <person name="Kavchok S."/>
            <person name="Keizer G."/>
            <person name="Linton E."/>
            <person name="Llaca V."/>
            <person name="Song R."/>
            <person name="Tanyolac B."/>
            <person name="Young S."/>
            <person name="Ho-Il K."/>
            <person name="Hahn J.H."/>
            <person name="Sangsakoo G."/>
            <person name="Vanavichit A."/>
            <person name="de Mattos Luiz.A.T."/>
            <person name="Zimmer P.D."/>
            <person name="Malone G."/>
            <person name="Dellagostin O."/>
            <person name="de Oliveira A.C."/>
            <person name="Bevan M."/>
            <person name="Bancroft I."/>
            <person name="Minx P."/>
            <person name="Cordum H."/>
            <person name="Wilson R."/>
            <person name="Cheng Z."/>
            <person name="Jin W."/>
            <person name="Jiang J."/>
            <person name="Leong S.A."/>
            <person name="Iwama H."/>
            <person name="Gojobori T."/>
            <person name="Itoh T."/>
            <person name="Niimura Y."/>
            <person name="Fujii Y."/>
            <person name="Habara T."/>
            <person name="Sakai H."/>
            <person name="Sato Y."/>
            <person name="Wilson G."/>
            <person name="Kumar K."/>
            <person name="McCouch S."/>
            <person name="Juretic N."/>
            <person name="Hoen D."/>
            <person name="Wright S."/>
            <person name="Bruskiewich R."/>
            <person name="Bureau T."/>
            <person name="Miyao A."/>
            <person name="Hirochika H."/>
            <person name="Nishikawa T."/>
            <person name="Kadowaki K."/>
            <person name="Sugiura M."/>
            <person name="Burr B."/>
            <person name="Sasaki T."/>
        </authorList>
    </citation>
    <scope>NUCLEOTIDE SEQUENCE [LARGE SCALE GENOMIC DNA]</scope>
    <source>
        <strain evidence="3">cv. Nipponbare</strain>
    </source>
</reference>
<evidence type="ECO:0000313" key="2">
    <source>
        <dbReference type="EMBL" id="BAS87624.1"/>
    </source>
</evidence>
<dbReference type="PaxDb" id="39947-A0A0P0W6M6"/>
<dbReference type="InParanoid" id="A0A0P0W6M6"/>
<evidence type="ECO:0000256" key="1">
    <source>
        <dbReference type="SAM" id="MobiDB-lite"/>
    </source>
</evidence>
<reference evidence="2 3" key="2">
    <citation type="journal article" date="2013" name="Plant Cell Physiol.">
        <title>Rice Annotation Project Database (RAP-DB): an integrative and interactive database for rice genomics.</title>
        <authorList>
            <person name="Sakai H."/>
            <person name="Lee S.S."/>
            <person name="Tanaka T."/>
            <person name="Numa H."/>
            <person name="Kim J."/>
            <person name="Kawahara Y."/>
            <person name="Wakimoto H."/>
            <person name="Yang C.C."/>
            <person name="Iwamoto M."/>
            <person name="Abe T."/>
            <person name="Yamada Y."/>
            <person name="Muto A."/>
            <person name="Inokuchi H."/>
            <person name="Ikemura T."/>
            <person name="Matsumoto T."/>
            <person name="Sasaki T."/>
            <person name="Itoh T."/>
        </authorList>
    </citation>
    <scope>NUCLEOTIDE SEQUENCE [LARGE SCALE GENOMIC DNA]</scope>
    <source>
        <strain evidence="3">cv. Nipponbare</strain>
    </source>
</reference>
<name>A0A0P0W6M6_ORYSJ</name>
<accession>A0A0P0W6M6</accession>
<sequence length="110" mass="11361">MPAAPYLEETGIPRCSPEMAAAATMTRAWGRAAAATAALVGGARGVGSRGGDGDPRDAARWLVALQSGSSSGGTVRATRTGRSSRGGPRRRCRRHQIWSSPPAGCSPERE</sequence>
<feature type="compositionally biased region" description="Low complexity" evidence="1">
    <location>
        <begin position="67"/>
        <end position="86"/>
    </location>
</feature>
<dbReference type="EMBL" id="AP014960">
    <property type="protein sequence ID" value="BAS87624.1"/>
    <property type="molecule type" value="Genomic_DNA"/>
</dbReference>
<dbReference type="AlphaFoldDB" id="A0A0P0W6M6"/>
<feature type="compositionally biased region" description="Basic residues" evidence="1">
    <location>
        <begin position="87"/>
        <end position="96"/>
    </location>
</feature>
<evidence type="ECO:0000313" key="3">
    <source>
        <dbReference type="Proteomes" id="UP000059680"/>
    </source>
</evidence>
<dbReference type="Proteomes" id="UP000059680">
    <property type="component" value="Chromosome 4"/>
</dbReference>
<proteinExistence type="predicted"/>
<organism evidence="2 3">
    <name type="scientific">Oryza sativa subsp. japonica</name>
    <name type="common">Rice</name>
    <dbReference type="NCBI Taxonomy" id="39947"/>
    <lineage>
        <taxon>Eukaryota</taxon>
        <taxon>Viridiplantae</taxon>
        <taxon>Streptophyta</taxon>
        <taxon>Embryophyta</taxon>
        <taxon>Tracheophyta</taxon>
        <taxon>Spermatophyta</taxon>
        <taxon>Magnoliopsida</taxon>
        <taxon>Liliopsida</taxon>
        <taxon>Poales</taxon>
        <taxon>Poaceae</taxon>
        <taxon>BOP clade</taxon>
        <taxon>Oryzoideae</taxon>
        <taxon>Oryzeae</taxon>
        <taxon>Oryzinae</taxon>
        <taxon>Oryza</taxon>
        <taxon>Oryza sativa</taxon>
    </lineage>
</organism>
<gene>
    <name evidence="2" type="ordered locus">Os04g0117700</name>
    <name evidence="2" type="ORF">OSNPB_040117700</name>
</gene>
<protein>
    <submittedName>
        <fullName evidence="2">Os04g0117700 protein</fullName>
    </submittedName>
</protein>